<dbReference type="AlphaFoldDB" id="A0AA88HCK2"/>
<reference evidence="1" key="1">
    <citation type="submission" date="2023-07" db="EMBL/GenBank/DDBJ databases">
        <title>Chromosome-level genome assembly of Artemia franciscana.</title>
        <authorList>
            <person name="Jo E."/>
        </authorList>
    </citation>
    <scope>NUCLEOTIDE SEQUENCE</scope>
    <source>
        <tissue evidence="1">Whole body</tissue>
    </source>
</reference>
<sequence>MDVPQTPNMAEPITIPETDVVKKEVKRLYQVTMRSFLTFQTIFCLLKGKMFPWVLLAVFHNHVNLTLTTRNWAPHVLTVKKLNMFCQVILT</sequence>
<comment type="caution">
    <text evidence="1">The sequence shown here is derived from an EMBL/GenBank/DDBJ whole genome shotgun (WGS) entry which is preliminary data.</text>
</comment>
<protein>
    <submittedName>
        <fullName evidence="1">Uncharacterized protein</fullName>
    </submittedName>
</protein>
<keyword evidence="2" id="KW-1185">Reference proteome</keyword>
<evidence type="ECO:0000313" key="2">
    <source>
        <dbReference type="Proteomes" id="UP001187531"/>
    </source>
</evidence>
<dbReference type="EMBL" id="JAVRJZ010000017">
    <property type="protein sequence ID" value="KAK2709525.1"/>
    <property type="molecule type" value="Genomic_DNA"/>
</dbReference>
<organism evidence="1 2">
    <name type="scientific">Artemia franciscana</name>
    <name type="common">Brine shrimp</name>
    <name type="synonym">Artemia sanfranciscana</name>
    <dbReference type="NCBI Taxonomy" id="6661"/>
    <lineage>
        <taxon>Eukaryota</taxon>
        <taxon>Metazoa</taxon>
        <taxon>Ecdysozoa</taxon>
        <taxon>Arthropoda</taxon>
        <taxon>Crustacea</taxon>
        <taxon>Branchiopoda</taxon>
        <taxon>Anostraca</taxon>
        <taxon>Artemiidae</taxon>
        <taxon>Artemia</taxon>
    </lineage>
</organism>
<accession>A0AA88HCK2</accession>
<gene>
    <name evidence="1" type="ORF">QYM36_013255</name>
</gene>
<evidence type="ECO:0000313" key="1">
    <source>
        <dbReference type="EMBL" id="KAK2709525.1"/>
    </source>
</evidence>
<name>A0AA88HCK2_ARTSF</name>
<dbReference type="Proteomes" id="UP001187531">
    <property type="component" value="Unassembled WGS sequence"/>
</dbReference>
<proteinExistence type="predicted"/>